<name>A0A0F9BPG9_9ZZZZ</name>
<proteinExistence type="predicted"/>
<organism evidence="1">
    <name type="scientific">marine sediment metagenome</name>
    <dbReference type="NCBI Taxonomy" id="412755"/>
    <lineage>
        <taxon>unclassified sequences</taxon>
        <taxon>metagenomes</taxon>
        <taxon>ecological metagenomes</taxon>
    </lineage>
</organism>
<feature type="non-terminal residue" evidence="1">
    <location>
        <position position="1"/>
    </location>
</feature>
<gene>
    <name evidence="1" type="ORF">LCGC14_2422170</name>
</gene>
<dbReference type="AlphaFoldDB" id="A0A0F9BPG9"/>
<protein>
    <submittedName>
        <fullName evidence="1">Uncharacterized protein</fullName>
    </submittedName>
</protein>
<evidence type="ECO:0000313" key="1">
    <source>
        <dbReference type="EMBL" id="KKL23755.1"/>
    </source>
</evidence>
<comment type="caution">
    <text evidence="1">The sequence shown here is derived from an EMBL/GenBank/DDBJ whole genome shotgun (WGS) entry which is preliminary data.</text>
</comment>
<reference evidence="1" key="1">
    <citation type="journal article" date="2015" name="Nature">
        <title>Complex archaea that bridge the gap between prokaryotes and eukaryotes.</title>
        <authorList>
            <person name="Spang A."/>
            <person name="Saw J.H."/>
            <person name="Jorgensen S.L."/>
            <person name="Zaremba-Niedzwiedzka K."/>
            <person name="Martijn J."/>
            <person name="Lind A.E."/>
            <person name="van Eijk R."/>
            <person name="Schleper C."/>
            <person name="Guy L."/>
            <person name="Ettema T.J."/>
        </authorList>
    </citation>
    <scope>NUCLEOTIDE SEQUENCE</scope>
</reference>
<sequence length="63" mass="7093">LRRLNALIERKYHDGAPQTEIAALDQRAARVIRAMSSARCGPLERRLHRAVSDARRLLGESAE</sequence>
<accession>A0A0F9BPG9</accession>
<dbReference type="EMBL" id="LAZR01036857">
    <property type="protein sequence ID" value="KKL23755.1"/>
    <property type="molecule type" value="Genomic_DNA"/>
</dbReference>